<dbReference type="GO" id="GO:0016020">
    <property type="term" value="C:membrane"/>
    <property type="evidence" value="ECO:0007669"/>
    <property type="project" value="UniProtKB-SubCell"/>
</dbReference>
<comment type="subcellular location">
    <subcellularLocation>
        <location evidence="1">Membrane</location>
        <topology evidence="1">Multi-pass membrane protein</topology>
    </subcellularLocation>
</comment>
<dbReference type="AlphaFoldDB" id="A0AAF0FD87"/>
<evidence type="ECO:0000313" key="8">
    <source>
        <dbReference type="Proteomes" id="UP001214628"/>
    </source>
</evidence>
<sequence length="167" mass="17690">MVDLSSAVRRGHPIAFGVFAFLALIVAIISSAVVADFNSNGEPAKKLARDSTRFLVFAGWWGFLFSLVYIGLFLSGIGGFLSSIASHAVFIFVTWVFWLAGAAALSSAVSNADCSSSSSGLRDCSALRAICAFSWIGWLELTCMLGVICFLAYKAFSGGRGMNDGFA</sequence>
<keyword evidence="8" id="KW-1185">Reference proteome</keyword>
<dbReference type="InterPro" id="IPR008253">
    <property type="entry name" value="Marvel"/>
</dbReference>
<feature type="domain" description="MARVEL" evidence="6">
    <location>
        <begin position="19"/>
        <end position="139"/>
    </location>
</feature>
<organism evidence="7 8">
    <name type="scientific">Malassezia psittaci</name>
    <dbReference type="NCBI Taxonomy" id="1821823"/>
    <lineage>
        <taxon>Eukaryota</taxon>
        <taxon>Fungi</taxon>
        <taxon>Dikarya</taxon>
        <taxon>Basidiomycota</taxon>
        <taxon>Ustilaginomycotina</taxon>
        <taxon>Malasseziomycetes</taxon>
        <taxon>Malasseziales</taxon>
        <taxon>Malasseziaceae</taxon>
        <taxon>Malassezia</taxon>
    </lineage>
</organism>
<dbReference type="Pfam" id="PF01284">
    <property type="entry name" value="MARVEL"/>
    <property type="match status" value="1"/>
</dbReference>
<dbReference type="EMBL" id="CP118381">
    <property type="protein sequence ID" value="WFD45245.1"/>
    <property type="molecule type" value="Genomic_DNA"/>
</dbReference>
<evidence type="ECO:0000256" key="2">
    <source>
        <dbReference type="ARBA" id="ARBA00022692"/>
    </source>
</evidence>
<keyword evidence="2 5" id="KW-0812">Transmembrane</keyword>
<feature type="transmembrane region" description="Helical" evidence="5">
    <location>
        <begin position="84"/>
        <end position="105"/>
    </location>
</feature>
<name>A0AAF0FD87_9BASI</name>
<evidence type="ECO:0000256" key="3">
    <source>
        <dbReference type="ARBA" id="ARBA00022989"/>
    </source>
</evidence>
<evidence type="ECO:0000259" key="6">
    <source>
        <dbReference type="Pfam" id="PF01284"/>
    </source>
</evidence>
<evidence type="ECO:0000256" key="5">
    <source>
        <dbReference type="SAM" id="Phobius"/>
    </source>
</evidence>
<proteinExistence type="predicted"/>
<evidence type="ECO:0000313" key="7">
    <source>
        <dbReference type="EMBL" id="WFD45245.1"/>
    </source>
</evidence>
<dbReference type="Proteomes" id="UP001214628">
    <property type="component" value="Chromosome 7"/>
</dbReference>
<gene>
    <name evidence="7" type="ORF">MPSI1_003924</name>
</gene>
<evidence type="ECO:0000256" key="4">
    <source>
        <dbReference type="ARBA" id="ARBA00023136"/>
    </source>
</evidence>
<protein>
    <recommendedName>
        <fullName evidence="6">MARVEL domain-containing protein</fullName>
    </recommendedName>
</protein>
<feature type="transmembrane region" description="Helical" evidence="5">
    <location>
        <begin position="14"/>
        <end position="34"/>
    </location>
</feature>
<feature type="transmembrane region" description="Helical" evidence="5">
    <location>
        <begin position="126"/>
        <end position="153"/>
    </location>
</feature>
<accession>A0AAF0FD87</accession>
<evidence type="ECO:0000256" key="1">
    <source>
        <dbReference type="ARBA" id="ARBA00004141"/>
    </source>
</evidence>
<keyword evidence="3 5" id="KW-1133">Transmembrane helix</keyword>
<feature type="transmembrane region" description="Helical" evidence="5">
    <location>
        <begin position="54"/>
        <end position="78"/>
    </location>
</feature>
<keyword evidence="4 5" id="KW-0472">Membrane</keyword>
<reference evidence="7" key="1">
    <citation type="submission" date="2023-02" db="EMBL/GenBank/DDBJ databases">
        <title>Mating type loci evolution in Malassezia.</title>
        <authorList>
            <person name="Coelho M.A."/>
        </authorList>
    </citation>
    <scope>NUCLEOTIDE SEQUENCE</scope>
    <source>
        <strain evidence="7">CBS 14136</strain>
    </source>
</reference>